<evidence type="ECO:0000313" key="2">
    <source>
        <dbReference type="EMBL" id="RBO87057.1"/>
    </source>
</evidence>
<comment type="caution">
    <text evidence="2">The sequence shown here is derived from an EMBL/GenBank/DDBJ whole genome shotgun (WGS) entry which is preliminary data.</text>
</comment>
<keyword evidence="3" id="KW-1185">Reference proteome</keyword>
<gene>
    <name evidence="2" type="ORF">DFR74_112237</name>
</gene>
<dbReference type="EMBL" id="QNRE01000012">
    <property type="protein sequence ID" value="RBO87057.1"/>
    <property type="molecule type" value="Genomic_DNA"/>
</dbReference>
<feature type="region of interest" description="Disordered" evidence="1">
    <location>
        <begin position="1"/>
        <end position="29"/>
    </location>
</feature>
<evidence type="ECO:0000313" key="3">
    <source>
        <dbReference type="Proteomes" id="UP000252586"/>
    </source>
</evidence>
<feature type="compositionally biased region" description="Basic and acidic residues" evidence="1">
    <location>
        <begin position="17"/>
        <end position="29"/>
    </location>
</feature>
<accession>A0A366DAI3</accession>
<name>A0A366DAI3_9NOCA</name>
<protein>
    <submittedName>
        <fullName evidence="2">Uncharacterized protein</fullName>
    </submittedName>
</protein>
<sequence>MAPESAAAPEPFGRWALPDRERDRPELRHGATEATRWVLTEHIQHGFFGVCSTCGHPNTWTSETGITCPNRMEHHA</sequence>
<organism evidence="2 3">
    <name type="scientific">Nocardia puris</name>
    <dbReference type="NCBI Taxonomy" id="208602"/>
    <lineage>
        <taxon>Bacteria</taxon>
        <taxon>Bacillati</taxon>
        <taxon>Actinomycetota</taxon>
        <taxon>Actinomycetes</taxon>
        <taxon>Mycobacteriales</taxon>
        <taxon>Nocardiaceae</taxon>
        <taxon>Nocardia</taxon>
    </lineage>
</organism>
<dbReference type="STRING" id="1210090.GCA_001613185_01376"/>
<reference evidence="2 3" key="1">
    <citation type="submission" date="2018-06" db="EMBL/GenBank/DDBJ databases">
        <title>Genomic Encyclopedia of Type Strains, Phase IV (KMG-IV): sequencing the most valuable type-strain genomes for metagenomic binning, comparative biology and taxonomic classification.</title>
        <authorList>
            <person name="Goeker M."/>
        </authorList>
    </citation>
    <scope>NUCLEOTIDE SEQUENCE [LARGE SCALE GENOMIC DNA]</scope>
    <source>
        <strain evidence="2 3">DSM 44599</strain>
    </source>
</reference>
<dbReference type="Proteomes" id="UP000252586">
    <property type="component" value="Unassembled WGS sequence"/>
</dbReference>
<proteinExistence type="predicted"/>
<dbReference type="AlphaFoldDB" id="A0A366DAI3"/>
<evidence type="ECO:0000256" key="1">
    <source>
        <dbReference type="SAM" id="MobiDB-lite"/>
    </source>
</evidence>